<feature type="region of interest" description="Disordered" evidence="1">
    <location>
        <begin position="1"/>
        <end position="22"/>
    </location>
</feature>
<gene>
    <name evidence="2" type="primary">eseD</name>
    <name evidence="2" type="ORF">ETEE_2751</name>
</gene>
<protein>
    <submittedName>
        <fullName evidence="2">Type III secretion system effector protein D</fullName>
    </submittedName>
</protein>
<dbReference type="AlphaFoldDB" id="A0A076LUD5"/>
<proteinExistence type="predicted"/>
<dbReference type="KEGG" id="ete:ETEE_2751"/>
<dbReference type="EMBL" id="CP006664">
    <property type="protein sequence ID" value="AIJ09184.1"/>
    <property type="molecule type" value="Genomic_DNA"/>
</dbReference>
<reference evidence="2 3" key="1">
    <citation type="journal article" date="2012" name="PLoS ONE">
        <title>Edwardsiella comparative phylogenomics reveal the new intra/inter-species taxonomic relationships, virulence evolution and niche adaptation mechanisms.</title>
        <authorList>
            <person name="Yang M."/>
            <person name="Lv Y."/>
            <person name="Xiao J."/>
            <person name="Wu H."/>
            <person name="Zheng H."/>
            <person name="Liu Q."/>
            <person name="Zhang Y."/>
            <person name="Wang Q."/>
        </authorList>
    </citation>
    <scope>NUCLEOTIDE SEQUENCE [LARGE SCALE GENOMIC DNA]</scope>
    <source>
        <strain evidence="3">080813</strain>
    </source>
</reference>
<dbReference type="HOGENOM" id="CLU_1406822_0_0_6"/>
<sequence>MSTIDSGSLGVNGITPPDSHRYVSGDRGGNAIGQLNELMVQLGELFGKLRDVLRQYQQTQQSNAFKMQQTAYDTRVDAIDKDFQAKQAQAIAQILGGIAQAFGGAFGEQAHTISNGVNSMTQGIVGVGYVNDMSRQAQEEQALSEYQHGLAAQQLKRADETQEKALRVSGDLREILTTLNQAHERIASSVRMS</sequence>
<evidence type="ECO:0000313" key="2">
    <source>
        <dbReference type="EMBL" id="AIJ09184.1"/>
    </source>
</evidence>
<dbReference type="RefSeq" id="WP_034171808.1">
    <property type="nucleotide sequence ID" value="NZ_CP006664.1"/>
</dbReference>
<organism evidence="2 3">
    <name type="scientific">Edwardsiella anguillarum ET080813</name>
    <dbReference type="NCBI Taxonomy" id="667120"/>
    <lineage>
        <taxon>Bacteria</taxon>
        <taxon>Pseudomonadati</taxon>
        <taxon>Pseudomonadota</taxon>
        <taxon>Gammaproteobacteria</taxon>
        <taxon>Enterobacterales</taxon>
        <taxon>Hafniaceae</taxon>
        <taxon>Edwardsiella</taxon>
    </lineage>
</organism>
<dbReference type="Proteomes" id="UP000028681">
    <property type="component" value="Chromosome"/>
</dbReference>
<evidence type="ECO:0000313" key="3">
    <source>
        <dbReference type="Proteomes" id="UP000028681"/>
    </source>
</evidence>
<accession>A0A076LUD5</accession>
<evidence type="ECO:0000256" key="1">
    <source>
        <dbReference type="SAM" id="MobiDB-lite"/>
    </source>
</evidence>
<name>A0A076LUD5_9GAMM</name>
<dbReference type="Pfam" id="PF05802">
    <property type="entry name" value="SctB2"/>
    <property type="match status" value="1"/>
</dbReference>
<dbReference type="GeneID" id="33940275"/>
<dbReference type="InterPro" id="IPR008611">
    <property type="entry name" value="SctB2-like"/>
</dbReference>